<dbReference type="RefSeq" id="WP_051439393.1">
    <property type="nucleotide sequence ID" value="NZ_NEVT01000003.1"/>
</dbReference>
<dbReference type="Proteomes" id="UP000215633">
    <property type="component" value="Unassembled WGS sequence"/>
</dbReference>
<keyword evidence="2" id="KW-0472">Membrane</keyword>
<proteinExistence type="predicted"/>
<evidence type="ECO:0000313" key="4">
    <source>
        <dbReference type="Proteomes" id="UP000215633"/>
    </source>
</evidence>
<keyword evidence="4" id="KW-1185">Reference proteome</keyword>
<gene>
    <name evidence="3" type="ORF">CAL24_07020</name>
</gene>
<sequence length="134" mass="13606">MTIATLASDSAVSLPSSRLPAWLPRLLAQAGGGVLRQPAKWPFSSGLSRGRQLMPAPSQAADRPAQPAAVAPVAPAAPTLSADTQAAHSQSLGTAARVAGQGVTLRQMVVDTMLVAMWAALIPGLMWLGAAAGF</sequence>
<evidence type="ECO:0000256" key="1">
    <source>
        <dbReference type="SAM" id="MobiDB-lite"/>
    </source>
</evidence>
<reference evidence="4" key="1">
    <citation type="submission" date="2017-05" db="EMBL/GenBank/DDBJ databases">
        <title>Complete and WGS of Bordetella genogroups.</title>
        <authorList>
            <person name="Spilker T."/>
            <person name="Lipuma J."/>
        </authorList>
    </citation>
    <scope>NUCLEOTIDE SEQUENCE [LARGE SCALE GENOMIC DNA]</scope>
    <source>
        <strain evidence="4">AU8256</strain>
    </source>
</reference>
<dbReference type="AlphaFoldDB" id="A0A261VZV8"/>
<organism evidence="3 4">
    <name type="scientific">Bordetella genomosp. 2</name>
    <dbReference type="NCBI Taxonomy" id="1983456"/>
    <lineage>
        <taxon>Bacteria</taxon>
        <taxon>Pseudomonadati</taxon>
        <taxon>Pseudomonadota</taxon>
        <taxon>Betaproteobacteria</taxon>
        <taxon>Burkholderiales</taxon>
        <taxon>Alcaligenaceae</taxon>
        <taxon>Bordetella</taxon>
    </lineage>
</organism>
<keyword evidence="2" id="KW-1133">Transmembrane helix</keyword>
<keyword evidence="2" id="KW-0812">Transmembrane</keyword>
<protein>
    <submittedName>
        <fullName evidence="3">Uncharacterized protein</fullName>
    </submittedName>
</protein>
<feature type="compositionally biased region" description="Low complexity" evidence="1">
    <location>
        <begin position="55"/>
        <end position="78"/>
    </location>
</feature>
<evidence type="ECO:0000256" key="2">
    <source>
        <dbReference type="SAM" id="Phobius"/>
    </source>
</evidence>
<name>A0A261VZV8_9BORD</name>
<feature type="region of interest" description="Disordered" evidence="1">
    <location>
        <begin position="44"/>
        <end position="84"/>
    </location>
</feature>
<feature type="transmembrane region" description="Helical" evidence="2">
    <location>
        <begin position="114"/>
        <end position="133"/>
    </location>
</feature>
<dbReference type="EMBL" id="NEVT01000003">
    <property type="protein sequence ID" value="OZI79666.1"/>
    <property type="molecule type" value="Genomic_DNA"/>
</dbReference>
<evidence type="ECO:0000313" key="3">
    <source>
        <dbReference type="EMBL" id="OZI79666.1"/>
    </source>
</evidence>
<accession>A0A261VZV8</accession>
<comment type="caution">
    <text evidence="3">The sequence shown here is derived from an EMBL/GenBank/DDBJ whole genome shotgun (WGS) entry which is preliminary data.</text>
</comment>